<evidence type="ECO:0000313" key="2">
    <source>
        <dbReference type="EMBL" id="CCA25769.1"/>
    </source>
</evidence>
<feature type="transmembrane region" description="Helical" evidence="1">
    <location>
        <begin position="38"/>
        <end position="67"/>
    </location>
</feature>
<keyword evidence="1" id="KW-1133">Transmembrane helix</keyword>
<organism evidence="2">
    <name type="scientific">Albugo laibachii Nc14</name>
    <dbReference type="NCBI Taxonomy" id="890382"/>
    <lineage>
        <taxon>Eukaryota</taxon>
        <taxon>Sar</taxon>
        <taxon>Stramenopiles</taxon>
        <taxon>Oomycota</taxon>
        <taxon>Peronosporomycetes</taxon>
        <taxon>Albuginales</taxon>
        <taxon>Albuginaceae</taxon>
        <taxon>Albugo</taxon>
    </lineage>
</organism>
<reference evidence="2" key="1">
    <citation type="journal article" date="2011" name="PLoS Biol.">
        <title>Gene gain and loss during evolution of obligate parasitism in the white rust pathogen of Arabidopsis thaliana.</title>
        <authorList>
            <person name="Kemen E."/>
            <person name="Gardiner A."/>
            <person name="Schultz-Larsen T."/>
            <person name="Kemen A.C."/>
            <person name="Balmuth A.L."/>
            <person name="Robert-Seilaniantz A."/>
            <person name="Bailey K."/>
            <person name="Holub E."/>
            <person name="Studholme D.J."/>
            <person name="Maclean D."/>
            <person name="Jones J.D."/>
        </authorList>
    </citation>
    <scope>NUCLEOTIDE SEQUENCE</scope>
</reference>
<gene>
    <name evidence="2" type="primary">AlNc14C320G10581</name>
    <name evidence="2" type="ORF">ALNC14_119130</name>
</gene>
<reference evidence="2" key="2">
    <citation type="submission" date="2011-02" db="EMBL/GenBank/DDBJ databases">
        <authorList>
            <person name="MacLean D."/>
        </authorList>
    </citation>
    <scope>NUCLEOTIDE SEQUENCE</scope>
</reference>
<dbReference type="HOGENOM" id="CLU_2709991_0_0_1"/>
<evidence type="ECO:0000256" key="1">
    <source>
        <dbReference type="SAM" id="Phobius"/>
    </source>
</evidence>
<sequence length="81" mass="9373">MPFTVHIYMWICIEYDPLLQETVYETSATYESMETKSFIGIATCLSVLLSLDVHILNVFTVASFCNIHKSSRHTWNRPLKS</sequence>
<proteinExistence type="predicted"/>
<keyword evidence="1" id="KW-0472">Membrane</keyword>
<name>F0WWE8_9STRA</name>
<keyword evidence="1" id="KW-0812">Transmembrane</keyword>
<accession>F0WWE8</accession>
<dbReference type="AlphaFoldDB" id="F0WWE8"/>
<dbReference type="EMBL" id="FR824365">
    <property type="protein sequence ID" value="CCA25769.1"/>
    <property type="molecule type" value="Genomic_DNA"/>
</dbReference>
<protein>
    <submittedName>
        <fullName evidence="2">AlNc14C320G10581 protein</fullName>
    </submittedName>
</protein>